<dbReference type="AlphaFoldDB" id="A0A2N3PWL9"/>
<sequence>MTEIPQDAPASLSPATTGEPAVEPPADRKPPPSPVVWGFLGGLFGGIVVFVAAIGGLAAAWPDLREAVFGDEPRRLTTLEHAIDDLNPRLAAVERELNRRNGEADATGLAQTLAQKVAALETQVHAPLADARVGSLAERSDRQAADLSRLTADVQSLRGAIPPEGTILRLAERAELAEKAVRDIATQRASAQAVLLTVGLLRDAVNRGDPFTFELQATRKVLADQADTPPLEALAPLADKGIARKETLRNTWPEVEKAILRSAVLAPDGNFWERALYKVTTLVNIRKIDGQGTGTQAIVARAETRIGESDLAKAVEELSHLDGAPADAASAWLKAAKDRVAADRALSELSAASAAQSTRNGN</sequence>
<name>A0A2N3PWL9_9PROT</name>
<keyword evidence="8" id="KW-1185">Reference proteome</keyword>
<dbReference type="PANTHER" id="PTHR15415:SF7">
    <property type="entry name" value="MICOS COMPLEX SUBUNIT MIC60"/>
    <property type="match status" value="1"/>
</dbReference>
<evidence type="ECO:0000256" key="1">
    <source>
        <dbReference type="ARBA" id="ARBA00004370"/>
    </source>
</evidence>
<gene>
    <name evidence="7" type="ORF">CWS72_09285</name>
</gene>
<reference evidence="8" key="1">
    <citation type="submission" date="2017-12" db="EMBL/GenBank/DDBJ databases">
        <title>Draft genome sequence of Telmatospirillum siberiense 26-4b1T, an acidotolerant peatland alphaproteobacterium potentially involved in sulfur cycling.</title>
        <authorList>
            <person name="Hausmann B."/>
            <person name="Pjevac P."/>
            <person name="Schreck K."/>
            <person name="Herbold C.W."/>
            <person name="Daims H."/>
            <person name="Wagner M."/>
            <person name="Pester M."/>
            <person name="Loy A."/>
        </authorList>
    </citation>
    <scope>NUCLEOTIDE SEQUENCE [LARGE SCALE GENOMIC DNA]</scope>
    <source>
        <strain evidence="8">26-4b1</strain>
    </source>
</reference>
<evidence type="ECO:0000313" key="7">
    <source>
        <dbReference type="EMBL" id="PKU24781.1"/>
    </source>
</evidence>
<dbReference type="OrthoDB" id="8480612at2"/>
<dbReference type="RefSeq" id="WP_101250324.1">
    <property type="nucleotide sequence ID" value="NZ_PIUM01000008.1"/>
</dbReference>
<evidence type="ECO:0008006" key="9">
    <source>
        <dbReference type="Google" id="ProtNLM"/>
    </source>
</evidence>
<dbReference type="EMBL" id="PIUM01000008">
    <property type="protein sequence ID" value="PKU24781.1"/>
    <property type="molecule type" value="Genomic_DNA"/>
</dbReference>
<evidence type="ECO:0000256" key="4">
    <source>
        <dbReference type="ARBA" id="ARBA00023136"/>
    </source>
</evidence>
<keyword evidence="4 6" id="KW-0472">Membrane</keyword>
<evidence type="ECO:0000256" key="6">
    <source>
        <dbReference type="SAM" id="Phobius"/>
    </source>
</evidence>
<keyword evidence="3 6" id="KW-1133">Transmembrane helix</keyword>
<proteinExistence type="predicted"/>
<evidence type="ECO:0000256" key="5">
    <source>
        <dbReference type="SAM" id="MobiDB-lite"/>
    </source>
</evidence>
<evidence type="ECO:0000256" key="2">
    <source>
        <dbReference type="ARBA" id="ARBA00022692"/>
    </source>
</evidence>
<dbReference type="PANTHER" id="PTHR15415">
    <property type="entry name" value="MITOFILIN"/>
    <property type="match status" value="1"/>
</dbReference>
<feature type="transmembrane region" description="Helical" evidence="6">
    <location>
        <begin position="35"/>
        <end position="61"/>
    </location>
</feature>
<dbReference type="Proteomes" id="UP000233293">
    <property type="component" value="Unassembled WGS sequence"/>
</dbReference>
<feature type="region of interest" description="Disordered" evidence="5">
    <location>
        <begin position="1"/>
        <end position="30"/>
    </location>
</feature>
<dbReference type="Pfam" id="PF09731">
    <property type="entry name" value="Mitofilin"/>
    <property type="match status" value="1"/>
</dbReference>
<dbReference type="GO" id="GO:0016020">
    <property type="term" value="C:membrane"/>
    <property type="evidence" value="ECO:0007669"/>
    <property type="project" value="UniProtKB-SubCell"/>
</dbReference>
<dbReference type="InterPro" id="IPR019133">
    <property type="entry name" value="MIC60"/>
</dbReference>
<evidence type="ECO:0000256" key="3">
    <source>
        <dbReference type="ARBA" id="ARBA00022989"/>
    </source>
</evidence>
<comment type="caution">
    <text evidence="7">The sequence shown here is derived from an EMBL/GenBank/DDBJ whole genome shotgun (WGS) entry which is preliminary data.</text>
</comment>
<comment type="subcellular location">
    <subcellularLocation>
        <location evidence="1">Membrane</location>
    </subcellularLocation>
</comment>
<evidence type="ECO:0000313" key="8">
    <source>
        <dbReference type="Proteomes" id="UP000233293"/>
    </source>
</evidence>
<protein>
    <recommendedName>
        <fullName evidence="9">Mitochondrial inner membrane protein</fullName>
    </recommendedName>
</protein>
<keyword evidence="2 6" id="KW-0812">Transmembrane</keyword>
<organism evidence="7 8">
    <name type="scientific">Telmatospirillum siberiense</name>
    <dbReference type="NCBI Taxonomy" id="382514"/>
    <lineage>
        <taxon>Bacteria</taxon>
        <taxon>Pseudomonadati</taxon>
        <taxon>Pseudomonadota</taxon>
        <taxon>Alphaproteobacteria</taxon>
        <taxon>Rhodospirillales</taxon>
        <taxon>Rhodospirillaceae</taxon>
        <taxon>Telmatospirillum</taxon>
    </lineage>
</organism>
<accession>A0A2N3PWL9</accession>